<reference evidence="1 2" key="1">
    <citation type="submission" date="2016-06" db="EMBL/GenBank/DDBJ databases">
        <title>Genome sequence of endosymbiont of Candidatus Endolucinida thiodiazotropha.</title>
        <authorList>
            <person name="Poehlein A."/>
            <person name="Koenig S."/>
            <person name="Heiden S.E."/>
            <person name="Thuermer A."/>
            <person name="Voget S."/>
            <person name="Daniel R."/>
            <person name="Markert S."/>
            <person name="Gros O."/>
            <person name="Schweder T."/>
        </authorList>
    </citation>
    <scope>NUCLEOTIDE SEQUENCE [LARGE SCALE GENOMIC DNA]</scope>
    <source>
        <strain evidence="1 2">COS</strain>
    </source>
</reference>
<comment type="caution">
    <text evidence="1">The sequence shown here is derived from an EMBL/GenBank/DDBJ whole genome shotgun (WGS) entry which is preliminary data.</text>
</comment>
<dbReference type="AlphaFoldDB" id="A0A7Z1AH57"/>
<name>A0A7Z1AH57_9GAMM</name>
<evidence type="ECO:0000313" key="2">
    <source>
        <dbReference type="Proteomes" id="UP000094769"/>
    </source>
</evidence>
<evidence type="ECO:0000313" key="1">
    <source>
        <dbReference type="EMBL" id="ODJ89248.1"/>
    </source>
</evidence>
<organism evidence="1 2">
    <name type="scientific">Candidatus Thiodiazotropha endolucinida</name>
    <dbReference type="NCBI Taxonomy" id="1655433"/>
    <lineage>
        <taxon>Bacteria</taxon>
        <taxon>Pseudomonadati</taxon>
        <taxon>Pseudomonadota</taxon>
        <taxon>Gammaproteobacteria</taxon>
        <taxon>Chromatiales</taxon>
        <taxon>Sedimenticolaceae</taxon>
        <taxon>Candidatus Thiodiazotropha</taxon>
    </lineage>
</organism>
<accession>A0A7Z1AH57</accession>
<gene>
    <name evidence="1" type="ORF">CODIS_03470</name>
</gene>
<protein>
    <submittedName>
        <fullName evidence="1">Uncharacterized protein</fullName>
    </submittedName>
</protein>
<keyword evidence="2" id="KW-1185">Reference proteome</keyword>
<dbReference type="EMBL" id="MARB01000002">
    <property type="protein sequence ID" value="ODJ89248.1"/>
    <property type="molecule type" value="Genomic_DNA"/>
</dbReference>
<sequence length="37" mass="4325">MKRQSMGIFLTYATFTIGKYQERRNSPNFAREAPINS</sequence>
<dbReference type="Proteomes" id="UP000094769">
    <property type="component" value="Unassembled WGS sequence"/>
</dbReference>
<proteinExistence type="predicted"/>